<evidence type="ECO:0000313" key="2">
    <source>
        <dbReference type="EMBL" id="MEK8047061.1"/>
    </source>
</evidence>
<dbReference type="RefSeq" id="WP_341399360.1">
    <property type="nucleotide sequence ID" value="NZ_JBBUTI010000007.1"/>
</dbReference>
<keyword evidence="3" id="KW-1185">Reference proteome</keyword>
<feature type="transmembrane region" description="Helical" evidence="1">
    <location>
        <begin position="157"/>
        <end position="177"/>
    </location>
</feature>
<evidence type="ECO:0000313" key="3">
    <source>
        <dbReference type="Proteomes" id="UP001379945"/>
    </source>
</evidence>
<feature type="transmembrane region" description="Helical" evidence="1">
    <location>
        <begin position="197"/>
        <end position="225"/>
    </location>
</feature>
<protein>
    <recommendedName>
        <fullName evidence="4">DUF4129 domain-containing protein</fullName>
    </recommendedName>
</protein>
<reference evidence="2 3" key="1">
    <citation type="submission" date="2024-04" db="EMBL/GenBank/DDBJ databases">
        <title>Novel species of the genus Ideonella isolated from streams.</title>
        <authorList>
            <person name="Lu H."/>
        </authorList>
    </citation>
    <scope>NUCLEOTIDE SEQUENCE [LARGE SCALE GENOMIC DNA]</scope>
    <source>
        <strain evidence="2 3">LYT19W</strain>
    </source>
</reference>
<dbReference type="EMBL" id="JBBUTI010000007">
    <property type="protein sequence ID" value="MEK8047061.1"/>
    <property type="molecule type" value="Genomic_DNA"/>
</dbReference>
<name>A0ABU9C5Z6_9BURK</name>
<keyword evidence="1" id="KW-0472">Membrane</keyword>
<gene>
    <name evidence="2" type="ORF">AACH00_11920</name>
</gene>
<comment type="caution">
    <text evidence="2">The sequence shown here is derived from an EMBL/GenBank/DDBJ whole genome shotgun (WGS) entry which is preliminary data.</text>
</comment>
<evidence type="ECO:0008006" key="4">
    <source>
        <dbReference type="Google" id="ProtNLM"/>
    </source>
</evidence>
<feature type="transmembrane region" description="Helical" evidence="1">
    <location>
        <begin position="40"/>
        <end position="70"/>
    </location>
</feature>
<organism evidence="2 3">
    <name type="scientific">Ideonella margarita</name>
    <dbReference type="NCBI Taxonomy" id="2984191"/>
    <lineage>
        <taxon>Bacteria</taxon>
        <taxon>Pseudomonadati</taxon>
        <taxon>Pseudomonadota</taxon>
        <taxon>Betaproteobacteria</taxon>
        <taxon>Burkholderiales</taxon>
        <taxon>Sphaerotilaceae</taxon>
        <taxon>Ideonella</taxon>
    </lineage>
</organism>
<accession>A0ABU9C5Z6</accession>
<keyword evidence="1" id="KW-0812">Transmembrane</keyword>
<evidence type="ECO:0000256" key="1">
    <source>
        <dbReference type="SAM" id="Phobius"/>
    </source>
</evidence>
<sequence>MAADTAHGGLQLALRSRSMFEALDLGTRLAWREWPGLLRVYAPVALFVAIIALASGLLSSWAPWIVVWFCKPWLDRVLLHFYARRAFAQPCTLADVLTGPVLFSPRLWPQLLAARLSPWRAMVQPVMQLEGLRGPALAARKKVLLGGCRGAAAMAQLAWAHLEAWLACALAIAYFWADPFSPMSQLIPWISSEEGSAPVVLAICQVLAALVLEPLSLAGGFMMYLNRRVTLESWDIEQEVRDAFAA</sequence>
<proteinExistence type="predicted"/>
<dbReference type="Proteomes" id="UP001379945">
    <property type="component" value="Unassembled WGS sequence"/>
</dbReference>
<keyword evidence="1" id="KW-1133">Transmembrane helix</keyword>